<dbReference type="Gene3D" id="1.10.10.60">
    <property type="entry name" value="Homeodomain-like"/>
    <property type="match status" value="1"/>
</dbReference>
<protein>
    <submittedName>
        <fullName evidence="4">SANT SWI3, ADA2, N-CoR and TFIIIB'' DNA-binding domains containing protein</fullName>
    </submittedName>
</protein>
<dbReference type="InterPro" id="IPR037830">
    <property type="entry name" value="ZZZ3"/>
</dbReference>
<evidence type="ECO:0000313" key="4">
    <source>
        <dbReference type="EMBL" id="GLB39612.1"/>
    </source>
</evidence>
<dbReference type="GO" id="GO:0003677">
    <property type="term" value="F:DNA binding"/>
    <property type="evidence" value="ECO:0007669"/>
    <property type="project" value="UniProtKB-KW"/>
</dbReference>
<keyword evidence="4" id="KW-0238">DNA-binding</keyword>
<sequence length="328" mass="36997">MENKRAQTLEALEAFIQTQRALLARTQSDITRLQNLRSDATARPAVFMSNLEQELSETTRHLSNPLDAQLVIPRNIDWSLYDAHDPKPMQTLTATARHTYAARNTPCPYQRTELSALQKLVKDARRTIVDPVLAVFECVSDLEPDAECGCGGRKDKDPEEERREREREKLRELKKRKMSTQGGWGCRRGMDVGGLRRGCGRSHVPSYKSRVHAQPERRGRANAHTPAPAPVSSASHSTSTSTSPAPAPSKLKSAARAEKPKPETYKQAWSVSEQHLLEQLLEEIPDGEKNRWQKISRAMNGRRTPRQVASRVQKYFEKLKRFGIAAEG</sequence>
<keyword evidence="5" id="KW-1185">Reference proteome</keyword>
<dbReference type="EMBL" id="BRPK01000007">
    <property type="protein sequence ID" value="GLB39612.1"/>
    <property type="molecule type" value="Genomic_DNA"/>
</dbReference>
<dbReference type="SUPFAM" id="SSF46689">
    <property type="entry name" value="Homeodomain-like"/>
    <property type="match status" value="1"/>
</dbReference>
<dbReference type="Proteomes" id="UP001063166">
    <property type="component" value="Unassembled WGS sequence"/>
</dbReference>
<feature type="compositionally biased region" description="Basic and acidic residues" evidence="1">
    <location>
        <begin position="152"/>
        <end position="171"/>
    </location>
</feature>
<gene>
    <name evidence="4" type="ORF">LshimejAT787_0701220</name>
</gene>
<evidence type="ECO:0000259" key="2">
    <source>
        <dbReference type="PROSITE" id="PS50090"/>
    </source>
</evidence>
<feature type="compositionally biased region" description="Basic and acidic residues" evidence="1">
    <location>
        <begin position="255"/>
        <end position="264"/>
    </location>
</feature>
<dbReference type="PANTHER" id="PTHR22705:SF0">
    <property type="entry name" value="ZZ-TYPE ZINC FINGER-CONTAINING PROTEIN 3"/>
    <property type="match status" value="1"/>
</dbReference>
<dbReference type="Pfam" id="PF00249">
    <property type="entry name" value="Myb_DNA-binding"/>
    <property type="match status" value="1"/>
</dbReference>
<reference evidence="4" key="1">
    <citation type="submission" date="2022-07" db="EMBL/GenBank/DDBJ databases">
        <title>The genome of Lyophyllum shimeji provides insight into the initial evolution of ectomycorrhizal fungal genome.</title>
        <authorList>
            <person name="Kobayashi Y."/>
            <person name="Shibata T."/>
            <person name="Hirakawa H."/>
            <person name="Shigenobu S."/>
            <person name="Nishiyama T."/>
            <person name="Yamada A."/>
            <person name="Hasebe M."/>
            <person name="Kawaguchi M."/>
        </authorList>
    </citation>
    <scope>NUCLEOTIDE SEQUENCE</scope>
    <source>
        <strain evidence="4">AT787</strain>
    </source>
</reference>
<evidence type="ECO:0000256" key="1">
    <source>
        <dbReference type="SAM" id="MobiDB-lite"/>
    </source>
</evidence>
<dbReference type="InterPro" id="IPR017930">
    <property type="entry name" value="Myb_dom"/>
</dbReference>
<dbReference type="PANTHER" id="PTHR22705">
    <property type="entry name" value="ZINC FINGER, ZZ DOMAIN CONTAINING 3"/>
    <property type="match status" value="1"/>
</dbReference>
<name>A0A9P3UNR8_LYOSH</name>
<dbReference type="InterPro" id="IPR001005">
    <property type="entry name" value="SANT/Myb"/>
</dbReference>
<proteinExistence type="predicted"/>
<comment type="caution">
    <text evidence="4">The sequence shown here is derived from an EMBL/GenBank/DDBJ whole genome shotgun (WGS) entry which is preliminary data.</text>
</comment>
<feature type="region of interest" description="Disordered" evidence="1">
    <location>
        <begin position="147"/>
        <end position="267"/>
    </location>
</feature>
<feature type="compositionally biased region" description="Gly residues" evidence="1">
    <location>
        <begin position="182"/>
        <end position="197"/>
    </location>
</feature>
<dbReference type="OrthoDB" id="424753at2759"/>
<feature type="compositionally biased region" description="Low complexity" evidence="1">
    <location>
        <begin position="223"/>
        <end position="254"/>
    </location>
</feature>
<evidence type="ECO:0000313" key="5">
    <source>
        <dbReference type="Proteomes" id="UP001063166"/>
    </source>
</evidence>
<dbReference type="SMART" id="SM00717">
    <property type="entry name" value="SANT"/>
    <property type="match status" value="1"/>
</dbReference>
<organism evidence="4 5">
    <name type="scientific">Lyophyllum shimeji</name>
    <name type="common">Hon-shimeji</name>
    <name type="synonym">Tricholoma shimeji</name>
    <dbReference type="NCBI Taxonomy" id="47721"/>
    <lineage>
        <taxon>Eukaryota</taxon>
        <taxon>Fungi</taxon>
        <taxon>Dikarya</taxon>
        <taxon>Basidiomycota</taxon>
        <taxon>Agaricomycotina</taxon>
        <taxon>Agaricomycetes</taxon>
        <taxon>Agaricomycetidae</taxon>
        <taxon>Agaricales</taxon>
        <taxon>Tricholomatineae</taxon>
        <taxon>Lyophyllaceae</taxon>
        <taxon>Lyophyllum</taxon>
    </lineage>
</organism>
<dbReference type="PROSITE" id="PS51294">
    <property type="entry name" value="HTH_MYB"/>
    <property type="match status" value="1"/>
</dbReference>
<feature type="domain" description="Myb-like" evidence="2">
    <location>
        <begin position="261"/>
        <end position="316"/>
    </location>
</feature>
<dbReference type="AlphaFoldDB" id="A0A9P3UNR8"/>
<dbReference type="CDD" id="cd00167">
    <property type="entry name" value="SANT"/>
    <property type="match status" value="1"/>
</dbReference>
<dbReference type="PROSITE" id="PS50090">
    <property type="entry name" value="MYB_LIKE"/>
    <property type="match status" value="1"/>
</dbReference>
<feature type="domain" description="HTH myb-type" evidence="3">
    <location>
        <begin position="261"/>
        <end position="320"/>
    </location>
</feature>
<accession>A0A9P3UNR8</accession>
<evidence type="ECO:0000259" key="3">
    <source>
        <dbReference type="PROSITE" id="PS51294"/>
    </source>
</evidence>
<dbReference type="InterPro" id="IPR009057">
    <property type="entry name" value="Homeodomain-like_sf"/>
</dbReference>